<comment type="caution">
    <text evidence="2">The sequence shown here is derived from an EMBL/GenBank/DDBJ whole genome shotgun (WGS) entry which is preliminary data.</text>
</comment>
<feature type="non-terminal residue" evidence="2">
    <location>
        <position position="1"/>
    </location>
</feature>
<evidence type="ECO:0000313" key="2">
    <source>
        <dbReference type="EMBL" id="HCO26747.1"/>
    </source>
</evidence>
<proteinExistence type="predicted"/>
<sequence length="54" mass="6225">LEAGQSLLFDNWRVLHARPRLSDNSIRHLKRFWIDSGIAYQTPDKDGGNNAFRA</sequence>
<evidence type="ECO:0000313" key="3">
    <source>
        <dbReference type="Proteomes" id="UP000263642"/>
    </source>
</evidence>
<keyword evidence="1" id="KW-0560">Oxidoreductase</keyword>
<accession>A0A3D3RFD9</accession>
<name>A0A3D3RFD9_9PLAN</name>
<dbReference type="EMBL" id="DQAY01000172">
    <property type="protein sequence ID" value="HCO26747.1"/>
    <property type="molecule type" value="Genomic_DNA"/>
</dbReference>
<organism evidence="2 3">
    <name type="scientific">Gimesia maris</name>
    <dbReference type="NCBI Taxonomy" id="122"/>
    <lineage>
        <taxon>Bacteria</taxon>
        <taxon>Pseudomonadati</taxon>
        <taxon>Planctomycetota</taxon>
        <taxon>Planctomycetia</taxon>
        <taxon>Planctomycetales</taxon>
        <taxon>Planctomycetaceae</taxon>
        <taxon>Gimesia</taxon>
    </lineage>
</organism>
<dbReference type="AlphaFoldDB" id="A0A3D3RFD9"/>
<gene>
    <name evidence="2" type="ORF">DIT97_28435</name>
</gene>
<evidence type="ECO:0000256" key="1">
    <source>
        <dbReference type="ARBA" id="ARBA00023002"/>
    </source>
</evidence>
<dbReference type="InterPro" id="IPR042098">
    <property type="entry name" value="TauD-like_sf"/>
</dbReference>
<dbReference type="Gene3D" id="3.60.130.10">
    <property type="entry name" value="Clavaminate synthase-like"/>
    <property type="match status" value="1"/>
</dbReference>
<protein>
    <submittedName>
        <fullName evidence="2">Uncharacterized protein</fullName>
    </submittedName>
</protein>
<dbReference type="GO" id="GO:0016706">
    <property type="term" value="F:2-oxoglutarate-dependent dioxygenase activity"/>
    <property type="evidence" value="ECO:0007669"/>
    <property type="project" value="UniProtKB-ARBA"/>
</dbReference>
<dbReference type="SUPFAM" id="SSF51197">
    <property type="entry name" value="Clavaminate synthase-like"/>
    <property type="match status" value="1"/>
</dbReference>
<dbReference type="Proteomes" id="UP000263642">
    <property type="component" value="Unassembled WGS sequence"/>
</dbReference>
<reference evidence="2 3" key="1">
    <citation type="journal article" date="2018" name="Nat. Biotechnol.">
        <title>A standardized bacterial taxonomy based on genome phylogeny substantially revises the tree of life.</title>
        <authorList>
            <person name="Parks D.H."/>
            <person name="Chuvochina M."/>
            <person name="Waite D.W."/>
            <person name="Rinke C."/>
            <person name="Skarshewski A."/>
            <person name="Chaumeil P.A."/>
            <person name="Hugenholtz P."/>
        </authorList>
    </citation>
    <scope>NUCLEOTIDE SEQUENCE [LARGE SCALE GENOMIC DNA]</scope>
    <source>
        <strain evidence="2">UBA9375</strain>
    </source>
</reference>